<evidence type="ECO:0000259" key="2">
    <source>
        <dbReference type="PROSITE" id="PS50800"/>
    </source>
</evidence>
<gene>
    <name evidence="3" type="primary">Dsim\GD24326</name>
    <name evidence="3" type="ORF">Dsim_GD24326</name>
</gene>
<protein>
    <submittedName>
        <fullName evidence="3">GD24326</fullName>
    </submittedName>
</protein>
<dbReference type="SUPFAM" id="SSF68906">
    <property type="entry name" value="SAP domain"/>
    <property type="match status" value="1"/>
</dbReference>
<evidence type="ECO:0000313" key="3">
    <source>
        <dbReference type="EMBL" id="EDX05745.1"/>
    </source>
</evidence>
<evidence type="ECO:0000313" key="4">
    <source>
        <dbReference type="Proteomes" id="UP000000304"/>
    </source>
</evidence>
<dbReference type="OMA" id="VRKCSAI"/>
<feature type="compositionally biased region" description="Low complexity" evidence="1">
    <location>
        <begin position="125"/>
        <end position="134"/>
    </location>
</feature>
<feature type="domain" description="SAP" evidence="2">
    <location>
        <begin position="7"/>
        <end position="41"/>
    </location>
</feature>
<reference evidence="3 4" key="1">
    <citation type="journal article" date="2007" name="Nature">
        <title>Evolution of genes and genomes on the Drosophila phylogeny.</title>
        <authorList>
            <consortium name="Drosophila 12 Genomes Consortium"/>
            <person name="Clark A.G."/>
            <person name="Eisen M.B."/>
            <person name="Smith D.R."/>
            <person name="Bergman C.M."/>
            <person name="Oliver B."/>
            <person name="Markow T.A."/>
            <person name="Kaufman T.C."/>
            <person name="Kellis M."/>
            <person name="Gelbart W."/>
            <person name="Iyer V.N."/>
            <person name="Pollard D.A."/>
            <person name="Sackton T.B."/>
            <person name="Larracuente A.M."/>
            <person name="Singh N.D."/>
            <person name="Abad J.P."/>
            <person name="Abt D.N."/>
            <person name="Adryan B."/>
            <person name="Aguade M."/>
            <person name="Akashi H."/>
            <person name="Anderson W.W."/>
            <person name="Aquadro C.F."/>
            <person name="Ardell D.H."/>
            <person name="Arguello R."/>
            <person name="Artieri C.G."/>
            <person name="Barbash D.A."/>
            <person name="Barker D."/>
            <person name="Barsanti P."/>
            <person name="Batterham P."/>
            <person name="Batzoglou S."/>
            <person name="Begun D."/>
            <person name="Bhutkar A."/>
            <person name="Blanco E."/>
            <person name="Bosak S.A."/>
            <person name="Bradley R.K."/>
            <person name="Brand A.D."/>
            <person name="Brent M.R."/>
            <person name="Brooks A.N."/>
            <person name="Brown R.H."/>
            <person name="Butlin R.K."/>
            <person name="Caggese C."/>
            <person name="Calvi B.R."/>
            <person name="Bernardo de Carvalho A."/>
            <person name="Caspi A."/>
            <person name="Castrezana S."/>
            <person name="Celniker S.E."/>
            <person name="Chang J.L."/>
            <person name="Chapple C."/>
            <person name="Chatterji S."/>
            <person name="Chinwalla A."/>
            <person name="Civetta A."/>
            <person name="Clifton S.W."/>
            <person name="Comeron J.M."/>
            <person name="Costello J.C."/>
            <person name="Coyne J.A."/>
            <person name="Daub J."/>
            <person name="David R.G."/>
            <person name="Delcher A.L."/>
            <person name="Delehaunty K."/>
            <person name="Do C.B."/>
            <person name="Ebling H."/>
            <person name="Edwards K."/>
            <person name="Eickbush T."/>
            <person name="Evans J.D."/>
            <person name="Filipski A."/>
            <person name="Findeiss S."/>
            <person name="Freyhult E."/>
            <person name="Fulton L."/>
            <person name="Fulton R."/>
            <person name="Garcia A.C."/>
            <person name="Gardiner A."/>
            <person name="Garfield D.A."/>
            <person name="Garvin B.E."/>
            <person name="Gibson G."/>
            <person name="Gilbert D."/>
            <person name="Gnerre S."/>
            <person name="Godfrey J."/>
            <person name="Good R."/>
            <person name="Gotea V."/>
            <person name="Gravely B."/>
            <person name="Greenberg A.J."/>
            <person name="Griffiths-Jones S."/>
            <person name="Gross S."/>
            <person name="Guigo R."/>
            <person name="Gustafson E.A."/>
            <person name="Haerty W."/>
            <person name="Hahn M.W."/>
            <person name="Halligan D.L."/>
            <person name="Halpern A.L."/>
            <person name="Halter G.M."/>
            <person name="Han M.V."/>
            <person name="Heger A."/>
            <person name="Hillier L."/>
            <person name="Hinrichs A.S."/>
            <person name="Holmes I."/>
            <person name="Hoskins R.A."/>
            <person name="Hubisz M.J."/>
            <person name="Hultmark D."/>
            <person name="Huntley M.A."/>
            <person name="Jaffe D.B."/>
            <person name="Jagadeeshan S."/>
            <person name="Jeck W.R."/>
            <person name="Johnson J."/>
            <person name="Jones C.D."/>
            <person name="Jordan W.C."/>
            <person name="Karpen G.H."/>
            <person name="Kataoka E."/>
            <person name="Keightley P.D."/>
            <person name="Kheradpour P."/>
            <person name="Kirkness E.F."/>
            <person name="Koerich L.B."/>
            <person name="Kristiansen K."/>
            <person name="Kudrna D."/>
            <person name="Kulathinal R.J."/>
            <person name="Kumar S."/>
            <person name="Kwok R."/>
            <person name="Lander E."/>
            <person name="Langley C.H."/>
            <person name="Lapoint R."/>
            <person name="Lazzaro B.P."/>
            <person name="Lee S.J."/>
            <person name="Levesque L."/>
            <person name="Li R."/>
            <person name="Lin C.F."/>
            <person name="Lin M.F."/>
            <person name="Lindblad-Toh K."/>
            <person name="Llopart A."/>
            <person name="Long M."/>
            <person name="Low L."/>
            <person name="Lozovsky E."/>
            <person name="Lu J."/>
            <person name="Luo M."/>
            <person name="Machado C.A."/>
            <person name="Makalowski W."/>
            <person name="Marzo M."/>
            <person name="Matsuda M."/>
            <person name="Matzkin L."/>
            <person name="McAllister B."/>
            <person name="McBride C.S."/>
            <person name="McKernan B."/>
            <person name="McKernan K."/>
            <person name="Mendez-Lago M."/>
            <person name="Minx P."/>
            <person name="Mollenhauer M.U."/>
            <person name="Montooth K."/>
            <person name="Mount S.M."/>
            <person name="Mu X."/>
            <person name="Myers E."/>
            <person name="Negre B."/>
            <person name="Newfeld S."/>
            <person name="Nielsen R."/>
            <person name="Noor M.A."/>
            <person name="O'Grady P."/>
            <person name="Pachter L."/>
            <person name="Papaceit M."/>
            <person name="Parisi M.J."/>
            <person name="Parisi M."/>
            <person name="Parts L."/>
            <person name="Pedersen J.S."/>
            <person name="Pesole G."/>
            <person name="Phillippy A.M."/>
            <person name="Ponting C.P."/>
            <person name="Pop M."/>
            <person name="Porcelli D."/>
            <person name="Powell J.R."/>
            <person name="Prohaska S."/>
            <person name="Pruitt K."/>
            <person name="Puig M."/>
            <person name="Quesneville H."/>
            <person name="Ram K.R."/>
            <person name="Rand D."/>
            <person name="Rasmussen M.D."/>
            <person name="Reed L.K."/>
            <person name="Reenan R."/>
            <person name="Reily A."/>
            <person name="Remington K.A."/>
            <person name="Rieger T.T."/>
            <person name="Ritchie M.G."/>
            <person name="Robin C."/>
            <person name="Rogers Y.H."/>
            <person name="Rohde C."/>
            <person name="Rozas J."/>
            <person name="Rubenfield M.J."/>
            <person name="Ruiz A."/>
            <person name="Russo S."/>
            <person name="Salzberg S.L."/>
            <person name="Sanchez-Gracia A."/>
            <person name="Saranga D.J."/>
            <person name="Sato H."/>
            <person name="Schaeffer S.W."/>
            <person name="Schatz M.C."/>
            <person name="Schlenke T."/>
            <person name="Schwartz R."/>
            <person name="Segarra C."/>
            <person name="Singh R.S."/>
            <person name="Sirot L."/>
            <person name="Sirota M."/>
            <person name="Sisneros N.B."/>
            <person name="Smith C.D."/>
            <person name="Smith T.F."/>
            <person name="Spieth J."/>
            <person name="Stage D.E."/>
            <person name="Stark A."/>
            <person name="Stephan W."/>
            <person name="Strausberg R.L."/>
            <person name="Strempel S."/>
            <person name="Sturgill D."/>
            <person name="Sutton G."/>
            <person name="Sutton G.G."/>
            <person name="Tao W."/>
            <person name="Teichmann S."/>
            <person name="Tobari Y.N."/>
            <person name="Tomimura Y."/>
            <person name="Tsolas J.M."/>
            <person name="Valente V.L."/>
            <person name="Venter E."/>
            <person name="Venter J.C."/>
            <person name="Vicario S."/>
            <person name="Vieira F.G."/>
            <person name="Vilella A.J."/>
            <person name="Villasante A."/>
            <person name="Walenz B."/>
            <person name="Wang J."/>
            <person name="Wasserman M."/>
            <person name="Watts T."/>
            <person name="Wilson D."/>
            <person name="Wilson R.K."/>
            <person name="Wing R.A."/>
            <person name="Wolfner M.F."/>
            <person name="Wong A."/>
            <person name="Wong G.K."/>
            <person name="Wu C.I."/>
            <person name="Wu G."/>
            <person name="Yamamoto D."/>
            <person name="Yang H.P."/>
            <person name="Yang S.P."/>
            <person name="Yorke J.A."/>
            <person name="Yoshida K."/>
            <person name="Zdobnov E."/>
            <person name="Zhang P."/>
            <person name="Zhang Y."/>
            <person name="Zimin A.V."/>
            <person name="Baldwin J."/>
            <person name="Abdouelleil A."/>
            <person name="Abdulkadir J."/>
            <person name="Abebe A."/>
            <person name="Abera B."/>
            <person name="Abreu J."/>
            <person name="Acer S.C."/>
            <person name="Aftuck L."/>
            <person name="Alexander A."/>
            <person name="An P."/>
            <person name="Anderson E."/>
            <person name="Anderson S."/>
            <person name="Arachi H."/>
            <person name="Azer M."/>
            <person name="Bachantsang P."/>
            <person name="Barry A."/>
            <person name="Bayul T."/>
            <person name="Berlin A."/>
            <person name="Bessette D."/>
            <person name="Bloom T."/>
            <person name="Blye J."/>
            <person name="Boguslavskiy L."/>
            <person name="Bonnet C."/>
            <person name="Boukhgalter B."/>
            <person name="Bourzgui I."/>
            <person name="Brown A."/>
            <person name="Cahill P."/>
            <person name="Channer S."/>
            <person name="Cheshatsang Y."/>
            <person name="Chuda L."/>
            <person name="Citroen M."/>
            <person name="Collymore A."/>
            <person name="Cooke P."/>
            <person name="Costello M."/>
            <person name="D'Aco K."/>
            <person name="Daza R."/>
            <person name="De Haan G."/>
            <person name="DeGray S."/>
            <person name="DeMaso C."/>
            <person name="Dhargay N."/>
            <person name="Dooley K."/>
            <person name="Dooley E."/>
            <person name="Doricent M."/>
            <person name="Dorje P."/>
            <person name="Dorjee K."/>
            <person name="Dupes A."/>
            <person name="Elong R."/>
            <person name="Falk J."/>
            <person name="Farina A."/>
            <person name="Faro S."/>
            <person name="Ferguson D."/>
            <person name="Fisher S."/>
            <person name="Foley C.D."/>
            <person name="Franke A."/>
            <person name="Friedrich D."/>
            <person name="Gadbois L."/>
            <person name="Gearin G."/>
            <person name="Gearin C.R."/>
            <person name="Giannoukos G."/>
            <person name="Goode T."/>
            <person name="Graham J."/>
            <person name="Grandbois E."/>
            <person name="Grewal S."/>
            <person name="Gyaltsen K."/>
            <person name="Hafez N."/>
            <person name="Hagos B."/>
            <person name="Hall J."/>
            <person name="Henson C."/>
            <person name="Hollinger A."/>
            <person name="Honan T."/>
            <person name="Huard M.D."/>
            <person name="Hughes L."/>
            <person name="Hurhula B."/>
            <person name="Husby M.E."/>
            <person name="Kamat A."/>
            <person name="Kanga B."/>
            <person name="Kashin S."/>
            <person name="Khazanovich D."/>
            <person name="Kisner P."/>
            <person name="Lance K."/>
            <person name="Lara M."/>
            <person name="Lee W."/>
            <person name="Lennon N."/>
            <person name="Letendre F."/>
            <person name="LeVine R."/>
            <person name="Lipovsky A."/>
            <person name="Liu X."/>
            <person name="Liu J."/>
            <person name="Liu S."/>
            <person name="Lokyitsang T."/>
            <person name="Lokyitsang Y."/>
            <person name="Lubonja R."/>
            <person name="Lui A."/>
            <person name="MacDonald P."/>
            <person name="Magnisalis V."/>
            <person name="Maru K."/>
            <person name="Matthews C."/>
            <person name="McCusker W."/>
            <person name="McDonough S."/>
            <person name="Mehta T."/>
            <person name="Meldrim J."/>
            <person name="Meneus L."/>
            <person name="Mihai O."/>
            <person name="Mihalev A."/>
            <person name="Mihova T."/>
            <person name="Mittelman R."/>
            <person name="Mlenga V."/>
            <person name="Montmayeur A."/>
            <person name="Mulrain L."/>
            <person name="Navidi A."/>
            <person name="Naylor J."/>
            <person name="Negash T."/>
            <person name="Nguyen T."/>
            <person name="Nguyen N."/>
            <person name="Nicol R."/>
            <person name="Norbu C."/>
            <person name="Norbu N."/>
            <person name="Novod N."/>
            <person name="O'Neill B."/>
            <person name="Osman S."/>
            <person name="Markiewicz E."/>
            <person name="Oyono O.L."/>
            <person name="Patti C."/>
            <person name="Phunkhang P."/>
            <person name="Pierre F."/>
            <person name="Priest M."/>
            <person name="Raghuraman S."/>
            <person name="Rege F."/>
            <person name="Reyes R."/>
            <person name="Rise C."/>
            <person name="Rogov P."/>
            <person name="Ross K."/>
            <person name="Ryan E."/>
            <person name="Settipalli S."/>
            <person name="Shea T."/>
            <person name="Sherpa N."/>
            <person name="Shi L."/>
            <person name="Shih D."/>
            <person name="Sparrow T."/>
            <person name="Spaulding J."/>
            <person name="Stalker J."/>
            <person name="Stange-Thomann N."/>
            <person name="Stavropoulos S."/>
            <person name="Stone C."/>
            <person name="Strader C."/>
            <person name="Tesfaye S."/>
            <person name="Thomson T."/>
            <person name="Thoulutsang Y."/>
            <person name="Thoulutsang D."/>
            <person name="Topham K."/>
            <person name="Topping I."/>
            <person name="Tsamla T."/>
            <person name="Vassiliev H."/>
            <person name="Vo A."/>
            <person name="Wangchuk T."/>
            <person name="Wangdi T."/>
            <person name="Weiand M."/>
            <person name="Wilkinson J."/>
            <person name="Wilson A."/>
            <person name="Yadav S."/>
            <person name="Young G."/>
            <person name="Yu Q."/>
            <person name="Zembek L."/>
            <person name="Zhong D."/>
            <person name="Zimmer A."/>
            <person name="Zwirko Z."/>
            <person name="Jaffe D.B."/>
            <person name="Alvarez P."/>
            <person name="Brockman W."/>
            <person name="Butler J."/>
            <person name="Chin C."/>
            <person name="Gnerre S."/>
            <person name="Grabherr M."/>
            <person name="Kleber M."/>
            <person name="Mauceli E."/>
            <person name="MacCallum I."/>
        </authorList>
    </citation>
    <scope>NUCLEOTIDE SEQUENCE [LARGE SCALE GENOMIC DNA]</scope>
    <source>
        <strain evidence="4">white501</strain>
    </source>
</reference>
<keyword evidence="4" id="KW-1185">Reference proteome</keyword>
<dbReference type="EMBL" id="CM000361">
    <property type="protein sequence ID" value="EDX05745.1"/>
    <property type="molecule type" value="Genomic_DNA"/>
</dbReference>
<dbReference type="InterPro" id="IPR036361">
    <property type="entry name" value="SAP_dom_sf"/>
</dbReference>
<feature type="region of interest" description="Disordered" evidence="1">
    <location>
        <begin position="119"/>
        <end position="151"/>
    </location>
</feature>
<name>B4Q4E8_DROSI</name>
<sequence>MDDKIILNDFSLTTLKDWLRILGQNTEGTKAELIARLQDIPTAVRGDCPPEHPQKNAPPRNDNFFSLDFQNCEINTDHVSVKAMNRKESTETGSERETNMFELQQLRAELAEAKAMLNGTRSSLQFQEQQQPEQSKATETRKSGYMRTLLD</sequence>
<dbReference type="InterPro" id="IPR003034">
    <property type="entry name" value="SAP_dom"/>
</dbReference>
<organism evidence="3 4">
    <name type="scientific">Drosophila simulans</name>
    <name type="common">Fruit fly</name>
    <dbReference type="NCBI Taxonomy" id="7240"/>
    <lineage>
        <taxon>Eukaryota</taxon>
        <taxon>Metazoa</taxon>
        <taxon>Ecdysozoa</taxon>
        <taxon>Arthropoda</taxon>
        <taxon>Hexapoda</taxon>
        <taxon>Insecta</taxon>
        <taxon>Pterygota</taxon>
        <taxon>Neoptera</taxon>
        <taxon>Endopterygota</taxon>
        <taxon>Diptera</taxon>
        <taxon>Brachycera</taxon>
        <taxon>Muscomorpha</taxon>
        <taxon>Ephydroidea</taxon>
        <taxon>Drosophilidae</taxon>
        <taxon>Drosophila</taxon>
        <taxon>Sophophora</taxon>
    </lineage>
</organism>
<evidence type="ECO:0000256" key="1">
    <source>
        <dbReference type="SAM" id="MobiDB-lite"/>
    </source>
</evidence>
<dbReference type="OrthoDB" id="7864685at2759"/>
<dbReference type="HOGENOM" id="CLU_1733415_0_0_1"/>
<dbReference type="AlphaFoldDB" id="B4Q4E8"/>
<dbReference type="PROSITE" id="PS50800">
    <property type="entry name" value="SAP"/>
    <property type="match status" value="1"/>
</dbReference>
<proteinExistence type="predicted"/>
<dbReference type="PhylomeDB" id="B4Q4E8"/>
<accession>B4Q4E8</accession>
<dbReference type="Pfam" id="PF02037">
    <property type="entry name" value="SAP"/>
    <property type="match status" value="1"/>
</dbReference>
<dbReference type="Proteomes" id="UP000000304">
    <property type="component" value="Chromosome 2L"/>
</dbReference>
<dbReference type="SMART" id="SM00513">
    <property type="entry name" value="SAP"/>
    <property type="match status" value="1"/>
</dbReference>